<keyword evidence="5" id="KW-1185">Reference proteome</keyword>
<dbReference type="PANTHER" id="PTHR22946">
    <property type="entry name" value="DIENELACTONE HYDROLASE DOMAIN-CONTAINING PROTEIN-RELATED"/>
    <property type="match status" value="1"/>
</dbReference>
<dbReference type="GO" id="GO:0052689">
    <property type="term" value="F:carboxylic ester hydrolase activity"/>
    <property type="evidence" value="ECO:0007669"/>
    <property type="project" value="UniProtKB-ARBA"/>
</dbReference>
<dbReference type="EMBL" id="FNST01000002">
    <property type="protein sequence ID" value="SED25168.1"/>
    <property type="molecule type" value="Genomic_DNA"/>
</dbReference>
<proteinExistence type="inferred from homology"/>
<dbReference type="InterPro" id="IPR050261">
    <property type="entry name" value="FrsA_esterase"/>
</dbReference>
<feature type="domain" description="PET hydrolase/cutinase-like" evidence="3">
    <location>
        <begin position="68"/>
        <end position="325"/>
    </location>
</feature>
<dbReference type="InterPro" id="IPR029058">
    <property type="entry name" value="AB_hydrolase_fold"/>
</dbReference>
<dbReference type="PANTHER" id="PTHR22946:SF9">
    <property type="entry name" value="POLYKETIDE TRANSFERASE AF380"/>
    <property type="match status" value="1"/>
</dbReference>
<dbReference type="Gene3D" id="3.40.50.1820">
    <property type="entry name" value="alpha/beta hydrolase"/>
    <property type="match status" value="1"/>
</dbReference>
<sequence>MRPTRRSSRRTSPLRSRPRVVAVPFVLATTLASTLFAVSVTPTAAAVRQSQSRPATGPSAESAAVRATIPDPTTASLEATNGPLTTATYTVPRPSGYGSGTITYPTASGSYPGVVLMPGYQGTQQNLQWLAPRLASWGFVVINVGTSTLGDDPASRGRQISAAGTQLISFSSTAGNPIYGKANGTLGAAGHSMGGGGVMAALRDDSRFRAGVPLAPYYPNQNFSGVTDPAFFMTCQSDPVAHGNTYALPWYNSMSRAEKLYIEVPGDHLCPMTGYGNKAKQGKWIVSFFSRWLHGDTRFTPFLCGAAREADKNSPSLVTRWQDTCPF</sequence>
<reference evidence="5" key="1">
    <citation type="submission" date="2016-10" db="EMBL/GenBank/DDBJ databases">
        <authorList>
            <person name="Varghese N."/>
            <person name="Submissions S."/>
        </authorList>
    </citation>
    <scope>NUCLEOTIDE SEQUENCE [LARGE SCALE GENOMIC DNA]</scope>
    <source>
        <strain evidence="5">DSM 40318</strain>
    </source>
</reference>
<dbReference type="Pfam" id="PF12740">
    <property type="entry name" value="PETase"/>
    <property type="match status" value="1"/>
</dbReference>
<evidence type="ECO:0000259" key="3">
    <source>
        <dbReference type="Pfam" id="PF12740"/>
    </source>
</evidence>
<dbReference type="SUPFAM" id="SSF53474">
    <property type="entry name" value="alpha/beta-Hydrolases"/>
    <property type="match status" value="1"/>
</dbReference>
<comment type="similarity">
    <text evidence="1">Belongs to the AB hydrolase superfamily.</text>
</comment>
<organism evidence="4 5">
    <name type="scientific">Streptomyces melanosporofaciens</name>
    <dbReference type="NCBI Taxonomy" id="67327"/>
    <lineage>
        <taxon>Bacteria</taxon>
        <taxon>Bacillati</taxon>
        <taxon>Actinomycetota</taxon>
        <taxon>Actinomycetes</taxon>
        <taxon>Kitasatosporales</taxon>
        <taxon>Streptomycetaceae</taxon>
        <taxon>Streptomyces</taxon>
        <taxon>Streptomyces violaceusniger group</taxon>
    </lineage>
</organism>
<dbReference type="Proteomes" id="UP000198609">
    <property type="component" value="Unassembled WGS sequence"/>
</dbReference>
<dbReference type="AlphaFoldDB" id="A0A1H4Z6D8"/>
<evidence type="ECO:0000256" key="2">
    <source>
        <dbReference type="ARBA" id="ARBA00022801"/>
    </source>
</evidence>
<dbReference type="InterPro" id="IPR041127">
    <property type="entry name" value="PET_hydrolase/cutinase-like"/>
</dbReference>
<evidence type="ECO:0000313" key="4">
    <source>
        <dbReference type="EMBL" id="SED25168.1"/>
    </source>
</evidence>
<evidence type="ECO:0000256" key="1">
    <source>
        <dbReference type="ARBA" id="ARBA00008645"/>
    </source>
</evidence>
<keyword evidence="2" id="KW-0378">Hydrolase</keyword>
<accession>A0A1H4Z6D8</accession>
<protein>
    <recommendedName>
        <fullName evidence="3">PET hydrolase/cutinase-like domain-containing protein</fullName>
    </recommendedName>
</protein>
<evidence type="ECO:0000313" key="5">
    <source>
        <dbReference type="Proteomes" id="UP000198609"/>
    </source>
</evidence>
<gene>
    <name evidence="4" type="ORF">SAMN04490356_7631</name>
</gene>
<name>A0A1H4Z6D8_STRMJ</name>